<organism evidence="5 6">
    <name type="scientific">Dongia mobilis</name>
    <dbReference type="NCBI Taxonomy" id="578943"/>
    <lineage>
        <taxon>Bacteria</taxon>
        <taxon>Pseudomonadati</taxon>
        <taxon>Pseudomonadota</taxon>
        <taxon>Alphaproteobacteria</taxon>
        <taxon>Rhodospirillales</taxon>
        <taxon>Dongiaceae</taxon>
        <taxon>Dongia</taxon>
    </lineage>
</organism>
<protein>
    <submittedName>
        <fullName evidence="5">Amino acid/amide ABC transporter ATP-binding protein 1 (HAAT family)</fullName>
    </submittedName>
</protein>
<dbReference type="SUPFAM" id="SSF52540">
    <property type="entry name" value="P-loop containing nucleoside triphosphate hydrolases"/>
    <property type="match status" value="1"/>
</dbReference>
<sequence length="263" mass="28417">MIRVDNITKRFGGIRAVDDCSLHVTKGSITGLIGPNGAGKSTLFNIIAGTFPPDGGSVQLDGVDVTGWPAHRLFRAGLARTFQIAHEFARMTVLENLLAVPAGQAGENLLTAWTGWARVRREEAAIRQRAEAVLGELRLEHVAHELAGNLSGGQKKLVELARTMMWQPKVVLLDEIGAGVNRTLLSEIAGEIERLNRDHGYTFFVIEHDMDLIARLCHPVIVMAEGRVLTQGSMAEIRRNEAVIEAYLGGGRTNQNGAGIGAA</sequence>
<dbReference type="RefSeq" id="WP_133612440.1">
    <property type="nucleotide sequence ID" value="NZ_SNYW01000006.1"/>
</dbReference>
<reference evidence="5 6" key="1">
    <citation type="submission" date="2019-03" db="EMBL/GenBank/DDBJ databases">
        <title>Genomic Encyclopedia of Type Strains, Phase III (KMG-III): the genomes of soil and plant-associated and newly described type strains.</title>
        <authorList>
            <person name="Whitman W."/>
        </authorList>
    </citation>
    <scope>NUCLEOTIDE SEQUENCE [LARGE SCALE GENOMIC DNA]</scope>
    <source>
        <strain evidence="5 6">CGMCC 1.7660</strain>
    </source>
</reference>
<evidence type="ECO:0000313" key="5">
    <source>
        <dbReference type="EMBL" id="TDQ84415.1"/>
    </source>
</evidence>
<dbReference type="InterPro" id="IPR003593">
    <property type="entry name" value="AAA+_ATPase"/>
</dbReference>
<keyword evidence="6" id="KW-1185">Reference proteome</keyword>
<evidence type="ECO:0000256" key="1">
    <source>
        <dbReference type="ARBA" id="ARBA00022448"/>
    </source>
</evidence>
<dbReference type="InterPro" id="IPR017871">
    <property type="entry name" value="ABC_transporter-like_CS"/>
</dbReference>
<dbReference type="GO" id="GO:0005524">
    <property type="term" value="F:ATP binding"/>
    <property type="evidence" value="ECO:0007669"/>
    <property type="project" value="UniProtKB-KW"/>
</dbReference>
<dbReference type="Proteomes" id="UP000295783">
    <property type="component" value="Unassembled WGS sequence"/>
</dbReference>
<dbReference type="PROSITE" id="PS50893">
    <property type="entry name" value="ABC_TRANSPORTER_2"/>
    <property type="match status" value="1"/>
</dbReference>
<dbReference type="Pfam" id="PF12399">
    <property type="entry name" value="BCA_ABC_TP_C"/>
    <property type="match status" value="1"/>
</dbReference>
<dbReference type="CDD" id="cd03219">
    <property type="entry name" value="ABC_Mj1267_LivG_branched"/>
    <property type="match status" value="1"/>
</dbReference>
<dbReference type="InterPro" id="IPR003439">
    <property type="entry name" value="ABC_transporter-like_ATP-bd"/>
</dbReference>
<evidence type="ECO:0000256" key="2">
    <source>
        <dbReference type="ARBA" id="ARBA00022741"/>
    </source>
</evidence>
<dbReference type="PANTHER" id="PTHR45772">
    <property type="entry name" value="CONSERVED COMPONENT OF ABC TRANSPORTER FOR NATURAL AMINO ACIDS-RELATED"/>
    <property type="match status" value="1"/>
</dbReference>
<dbReference type="Pfam" id="PF00005">
    <property type="entry name" value="ABC_tran"/>
    <property type="match status" value="1"/>
</dbReference>
<evidence type="ECO:0000313" key="6">
    <source>
        <dbReference type="Proteomes" id="UP000295783"/>
    </source>
</evidence>
<dbReference type="Gene3D" id="3.40.50.300">
    <property type="entry name" value="P-loop containing nucleotide triphosphate hydrolases"/>
    <property type="match status" value="1"/>
</dbReference>
<comment type="caution">
    <text evidence="5">The sequence shown here is derived from an EMBL/GenBank/DDBJ whole genome shotgun (WGS) entry which is preliminary data.</text>
</comment>
<proteinExistence type="predicted"/>
<dbReference type="EMBL" id="SNYW01000006">
    <property type="protein sequence ID" value="TDQ84415.1"/>
    <property type="molecule type" value="Genomic_DNA"/>
</dbReference>
<dbReference type="FunFam" id="3.40.50.300:FF:000421">
    <property type="entry name" value="Branched-chain amino acid ABC transporter ATP-binding protein"/>
    <property type="match status" value="1"/>
</dbReference>
<dbReference type="SMART" id="SM00382">
    <property type="entry name" value="AAA"/>
    <property type="match status" value="1"/>
</dbReference>
<feature type="domain" description="ABC transporter" evidence="4">
    <location>
        <begin position="2"/>
        <end position="250"/>
    </location>
</feature>
<keyword evidence="2" id="KW-0547">Nucleotide-binding</keyword>
<gene>
    <name evidence="5" type="ORF">A8950_0968</name>
</gene>
<dbReference type="InterPro" id="IPR027417">
    <property type="entry name" value="P-loop_NTPase"/>
</dbReference>
<dbReference type="InterPro" id="IPR051120">
    <property type="entry name" value="ABC_AA/LPS_Transport"/>
</dbReference>
<dbReference type="GO" id="GO:0016887">
    <property type="term" value="F:ATP hydrolysis activity"/>
    <property type="evidence" value="ECO:0007669"/>
    <property type="project" value="InterPro"/>
</dbReference>
<dbReference type="GO" id="GO:0005886">
    <property type="term" value="C:plasma membrane"/>
    <property type="evidence" value="ECO:0007669"/>
    <property type="project" value="TreeGrafter"/>
</dbReference>
<accession>A0A4R6WS28</accession>
<dbReference type="AlphaFoldDB" id="A0A4R6WS28"/>
<keyword evidence="3 5" id="KW-0067">ATP-binding</keyword>
<evidence type="ECO:0000259" key="4">
    <source>
        <dbReference type="PROSITE" id="PS50893"/>
    </source>
</evidence>
<name>A0A4R6WS28_9PROT</name>
<dbReference type="PANTHER" id="PTHR45772:SF9">
    <property type="entry name" value="CONSERVED COMPONENT OF ABC TRANSPORTER FOR NATURAL AMINO ACIDS"/>
    <property type="match status" value="1"/>
</dbReference>
<dbReference type="OrthoDB" id="9806149at2"/>
<dbReference type="PROSITE" id="PS00211">
    <property type="entry name" value="ABC_TRANSPORTER_1"/>
    <property type="match status" value="1"/>
</dbReference>
<keyword evidence="1" id="KW-0813">Transport</keyword>
<dbReference type="InterPro" id="IPR032823">
    <property type="entry name" value="BCA_ABC_TP_C"/>
</dbReference>
<evidence type="ECO:0000256" key="3">
    <source>
        <dbReference type="ARBA" id="ARBA00022840"/>
    </source>
</evidence>